<dbReference type="InterPro" id="IPR018062">
    <property type="entry name" value="HTH_AraC-typ_CS"/>
</dbReference>
<evidence type="ECO:0000256" key="3">
    <source>
        <dbReference type="ARBA" id="ARBA00023163"/>
    </source>
</evidence>
<dbReference type="EMBL" id="FRAC01000018">
    <property type="protein sequence ID" value="SHK85752.1"/>
    <property type="molecule type" value="Genomic_DNA"/>
</dbReference>
<keyword evidence="3" id="KW-0804">Transcription</keyword>
<dbReference type="GO" id="GO:0043565">
    <property type="term" value="F:sequence-specific DNA binding"/>
    <property type="evidence" value="ECO:0007669"/>
    <property type="project" value="InterPro"/>
</dbReference>
<dbReference type="Gene3D" id="1.10.10.60">
    <property type="entry name" value="Homeodomain-like"/>
    <property type="match status" value="2"/>
</dbReference>
<dbReference type="PRINTS" id="PR00032">
    <property type="entry name" value="HTHARAC"/>
</dbReference>
<dbReference type="GO" id="GO:0003700">
    <property type="term" value="F:DNA-binding transcription factor activity"/>
    <property type="evidence" value="ECO:0007669"/>
    <property type="project" value="InterPro"/>
</dbReference>
<proteinExistence type="predicted"/>
<dbReference type="InterPro" id="IPR020449">
    <property type="entry name" value="Tscrpt_reg_AraC-type_HTH"/>
</dbReference>
<dbReference type="InterPro" id="IPR037923">
    <property type="entry name" value="HTH-like"/>
</dbReference>
<dbReference type="PANTHER" id="PTHR43280:SF2">
    <property type="entry name" value="HTH-TYPE TRANSCRIPTIONAL REGULATOR EXSA"/>
    <property type="match status" value="1"/>
</dbReference>
<organism evidence="5 6">
    <name type="scientific">Anaerocolumna jejuensis DSM 15929</name>
    <dbReference type="NCBI Taxonomy" id="1121322"/>
    <lineage>
        <taxon>Bacteria</taxon>
        <taxon>Bacillati</taxon>
        <taxon>Bacillota</taxon>
        <taxon>Clostridia</taxon>
        <taxon>Lachnospirales</taxon>
        <taxon>Lachnospiraceae</taxon>
        <taxon>Anaerocolumna</taxon>
    </lineage>
</organism>
<dbReference type="InterPro" id="IPR014710">
    <property type="entry name" value="RmlC-like_jellyroll"/>
</dbReference>
<evidence type="ECO:0000313" key="5">
    <source>
        <dbReference type="EMBL" id="SHK85752.1"/>
    </source>
</evidence>
<dbReference type="SMART" id="SM00342">
    <property type="entry name" value="HTH_ARAC"/>
    <property type="match status" value="1"/>
</dbReference>
<dbReference type="AlphaFoldDB" id="A0A1M6VW69"/>
<dbReference type="Proteomes" id="UP000184386">
    <property type="component" value="Unassembled WGS sequence"/>
</dbReference>
<dbReference type="OrthoDB" id="1410840at2"/>
<dbReference type="InterPro" id="IPR018060">
    <property type="entry name" value="HTH_AraC"/>
</dbReference>
<evidence type="ECO:0000256" key="1">
    <source>
        <dbReference type="ARBA" id="ARBA00023015"/>
    </source>
</evidence>
<dbReference type="InterPro" id="IPR009057">
    <property type="entry name" value="Homeodomain-like_sf"/>
</dbReference>
<gene>
    <name evidence="5" type="ORF">SAMN02745136_03535</name>
</gene>
<dbReference type="PANTHER" id="PTHR43280">
    <property type="entry name" value="ARAC-FAMILY TRANSCRIPTIONAL REGULATOR"/>
    <property type="match status" value="1"/>
</dbReference>
<evidence type="ECO:0000313" key="6">
    <source>
        <dbReference type="Proteomes" id="UP000184386"/>
    </source>
</evidence>
<dbReference type="Pfam" id="PF12833">
    <property type="entry name" value="HTH_18"/>
    <property type="match status" value="1"/>
</dbReference>
<reference evidence="5 6" key="1">
    <citation type="submission" date="2016-11" db="EMBL/GenBank/DDBJ databases">
        <authorList>
            <person name="Jaros S."/>
            <person name="Januszkiewicz K."/>
            <person name="Wedrychowicz H."/>
        </authorList>
    </citation>
    <scope>NUCLEOTIDE SEQUENCE [LARGE SCALE GENOMIC DNA]</scope>
    <source>
        <strain evidence="5 6">DSM 15929</strain>
    </source>
</reference>
<evidence type="ECO:0000256" key="2">
    <source>
        <dbReference type="ARBA" id="ARBA00023125"/>
    </source>
</evidence>
<name>A0A1M6VW69_9FIRM</name>
<dbReference type="SUPFAM" id="SSF46689">
    <property type="entry name" value="Homeodomain-like"/>
    <property type="match status" value="1"/>
</dbReference>
<accession>A0A1M6VW69</accession>
<dbReference type="PROSITE" id="PS01124">
    <property type="entry name" value="HTH_ARAC_FAMILY_2"/>
    <property type="match status" value="1"/>
</dbReference>
<sequence>MLYIHYLCPPLPHLICGGLSMFRKGDIHERRIMQNAFDLIFVRSGKLYMDENNQKYVLEPGDYLILPPNNIHKGYKACDEETMFSWLHFYTEGHYAYSNAAATSKLDKLNKYKYYKKDEFIISVSQHGTINPEDFSALERYMENISQVKIDKFQREKLFYHSTVSELEGQIYFLKILSLLSSMGSDKKKDFVSDIYDYLVSNYQQSITLENISQIFSFHPAHIIRSVKGRYGMSPLQLLLEIRINAAKQLLTDSDKTIHQIGEDVGFGDSSYFTKQFKKRIGVTPLEYRKSTQKKD</sequence>
<keyword evidence="2 5" id="KW-0238">DNA-binding</keyword>
<keyword evidence="1" id="KW-0805">Transcription regulation</keyword>
<dbReference type="Pfam" id="PF07883">
    <property type="entry name" value="Cupin_2"/>
    <property type="match status" value="1"/>
</dbReference>
<protein>
    <submittedName>
        <fullName evidence="5">AraC-type DNA-binding protein</fullName>
    </submittedName>
</protein>
<dbReference type="InterPro" id="IPR013096">
    <property type="entry name" value="Cupin_2"/>
</dbReference>
<dbReference type="Gene3D" id="2.60.120.10">
    <property type="entry name" value="Jelly Rolls"/>
    <property type="match status" value="1"/>
</dbReference>
<dbReference type="PROSITE" id="PS00041">
    <property type="entry name" value="HTH_ARAC_FAMILY_1"/>
    <property type="match status" value="1"/>
</dbReference>
<feature type="domain" description="HTH araC/xylS-type" evidence="4">
    <location>
        <begin position="193"/>
        <end position="291"/>
    </location>
</feature>
<evidence type="ECO:0000259" key="4">
    <source>
        <dbReference type="PROSITE" id="PS01124"/>
    </source>
</evidence>
<dbReference type="SUPFAM" id="SSF51215">
    <property type="entry name" value="Regulatory protein AraC"/>
    <property type="match status" value="1"/>
</dbReference>
<dbReference type="STRING" id="1121322.SAMN02745136_03535"/>
<keyword evidence="6" id="KW-1185">Reference proteome</keyword>